<evidence type="ECO:0000256" key="5">
    <source>
        <dbReference type="ARBA" id="ARBA00023136"/>
    </source>
</evidence>
<dbReference type="GO" id="GO:0005886">
    <property type="term" value="C:plasma membrane"/>
    <property type="evidence" value="ECO:0007669"/>
    <property type="project" value="UniProtKB-SubCell"/>
</dbReference>
<dbReference type="Proteomes" id="UP000217979">
    <property type="component" value="Chromosome"/>
</dbReference>
<dbReference type="RefSeq" id="WP_039289791.1">
    <property type="nucleotide sequence ID" value="NZ_CP009458.1"/>
</dbReference>
<keyword evidence="3 6" id="KW-0812">Transmembrane</keyword>
<evidence type="ECO:0000313" key="11">
    <source>
        <dbReference type="Proteomes" id="UP000217979"/>
    </source>
</evidence>
<comment type="function">
    <text evidence="6">Modulates the activity of the EnvZ/OmpR two-component regulatory system, probably by directly modulating EnvZ enzymatic activity and increasing stability of phosphorylated OmpR.</text>
</comment>
<dbReference type="InterPro" id="IPR027398">
    <property type="entry name" value="SecD-TM"/>
</dbReference>
<proteinExistence type="inferred from homology"/>
<protein>
    <recommendedName>
        <fullName evidence="6">Modulator protein MzrA</fullName>
    </recommendedName>
</protein>
<gene>
    <name evidence="6" type="primary">mzrA</name>
    <name evidence="9" type="ORF">CO704_20680</name>
    <name evidence="8" type="ORF">LH23_07905</name>
</gene>
<dbReference type="AlphaFoldDB" id="A0A291E350"/>
<evidence type="ECO:0000256" key="6">
    <source>
        <dbReference type="HAMAP-Rule" id="MF_00904"/>
    </source>
</evidence>
<dbReference type="InterPro" id="IPR026574">
    <property type="entry name" value="Modulator_MzrA"/>
</dbReference>
<evidence type="ECO:0000313" key="8">
    <source>
        <dbReference type="EMBL" id="AIR60581.1"/>
    </source>
</evidence>
<reference evidence="8 10" key="1">
    <citation type="submission" date="2014-09" db="EMBL/GenBank/DDBJ databases">
        <authorList>
            <person name="Chan K.-G."/>
        </authorList>
    </citation>
    <scope>NUCLEOTIDE SEQUENCE [LARGE SCALE GENOMIC DNA]</scope>
    <source>
        <strain evidence="8 10">M006</strain>
    </source>
</reference>
<organism evidence="9 11">
    <name type="scientific">Cedecea neteri</name>
    <dbReference type="NCBI Taxonomy" id="158822"/>
    <lineage>
        <taxon>Bacteria</taxon>
        <taxon>Pseudomonadati</taxon>
        <taxon>Pseudomonadota</taxon>
        <taxon>Gammaproteobacteria</taxon>
        <taxon>Enterobacterales</taxon>
        <taxon>Enterobacteriaceae</taxon>
        <taxon>Cedecea</taxon>
    </lineage>
</organism>
<dbReference type="NCBIfam" id="NF007915">
    <property type="entry name" value="PRK10629.1"/>
    <property type="match status" value="1"/>
</dbReference>
<evidence type="ECO:0000256" key="4">
    <source>
        <dbReference type="ARBA" id="ARBA00022989"/>
    </source>
</evidence>
<comment type="subcellular location">
    <subcellularLocation>
        <location evidence="6">Cell inner membrane</location>
        <topology evidence="6">Single-pass membrane protein</topology>
    </subcellularLocation>
</comment>
<dbReference type="Pfam" id="PF13721">
    <property type="entry name" value="SecD-TM1"/>
    <property type="match status" value="1"/>
</dbReference>
<dbReference type="HAMAP" id="MF_00904">
    <property type="entry name" value="Modulator_MzrA"/>
    <property type="match status" value="1"/>
</dbReference>
<name>A0A291E350_9ENTR</name>
<keyword evidence="2 6" id="KW-0997">Cell inner membrane</keyword>
<dbReference type="KEGG" id="cem:LH23_07905"/>
<sequence>MKLAFTRRLRAALLVGALAIASLMVWSGMQNKDSTLEIRASRQGGSIPDGFYVWHHLDANGIRFKSITPLNNTLLVTFDSSAQSEAAKEVLNRTLPQGYVIAQQDGDKDALAWLSILRPDHNHLG</sequence>
<keyword evidence="1 6" id="KW-1003">Cell membrane</keyword>
<evidence type="ECO:0000256" key="1">
    <source>
        <dbReference type="ARBA" id="ARBA00022475"/>
    </source>
</evidence>
<dbReference type="Proteomes" id="UP000029516">
    <property type="component" value="Chromosome"/>
</dbReference>
<keyword evidence="4 6" id="KW-1133">Transmembrane helix</keyword>
<comment type="subunit">
    <text evidence="6">Interacts with EnvZ.</text>
</comment>
<dbReference type="EMBL" id="CP023525">
    <property type="protein sequence ID" value="ATF94336.1"/>
    <property type="molecule type" value="Genomic_DNA"/>
</dbReference>
<evidence type="ECO:0000313" key="9">
    <source>
        <dbReference type="EMBL" id="ATF94336.1"/>
    </source>
</evidence>
<evidence type="ECO:0000259" key="7">
    <source>
        <dbReference type="Pfam" id="PF13721"/>
    </source>
</evidence>
<reference evidence="9 11" key="2">
    <citation type="submission" date="2017-09" db="EMBL/GenBank/DDBJ databases">
        <title>FDA dAtabase for Regulatory Grade micrObial Sequences (FDA-ARGOS): Supporting development and validation of Infectious Disease Dx tests.</title>
        <authorList>
            <person name="Minogue T."/>
            <person name="Wolcott M."/>
            <person name="Wasieloski L."/>
            <person name="Aguilar W."/>
            <person name="Moore D."/>
            <person name="Tallon L."/>
            <person name="Sadzewicz L."/>
            <person name="Ott S."/>
            <person name="Zhao X."/>
            <person name="Nagaraj S."/>
            <person name="Vavikolanu K."/>
            <person name="Aluvathingal J."/>
            <person name="Nadendla S."/>
            <person name="Sichtig H."/>
        </authorList>
    </citation>
    <scope>NUCLEOTIDE SEQUENCE [LARGE SCALE GENOMIC DNA]</scope>
    <source>
        <strain evidence="9 11">FDAARGOS_392</strain>
    </source>
</reference>
<dbReference type="Gene3D" id="3.30.70.260">
    <property type="match status" value="1"/>
</dbReference>
<dbReference type="EMBL" id="CP009458">
    <property type="protein sequence ID" value="AIR60581.1"/>
    <property type="molecule type" value="Genomic_DNA"/>
</dbReference>
<accession>A0A291E350</accession>
<keyword evidence="5 6" id="KW-0472">Membrane</keyword>
<evidence type="ECO:0000313" key="10">
    <source>
        <dbReference type="Proteomes" id="UP000029516"/>
    </source>
</evidence>
<comment type="similarity">
    <text evidence="6">Belongs to the MzrA family.</text>
</comment>
<evidence type="ECO:0000256" key="3">
    <source>
        <dbReference type="ARBA" id="ARBA00022692"/>
    </source>
</evidence>
<evidence type="ECO:0000256" key="2">
    <source>
        <dbReference type="ARBA" id="ARBA00022519"/>
    </source>
</evidence>
<feature type="domain" description="SecD export protein N-terminal TM" evidence="7">
    <location>
        <begin position="12"/>
        <end position="103"/>
    </location>
</feature>
<dbReference type="GO" id="GO:0019901">
    <property type="term" value="F:protein kinase binding"/>
    <property type="evidence" value="ECO:0007669"/>
    <property type="project" value="UniProtKB-UniRule"/>
</dbReference>